<comment type="similarity">
    <text evidence="1">Belongs to the plant acyltransferase family.</text>
</comment>
<dbReference type="InterPro" id="IPR050317">
    <property type="entry name" value="Plant_Fungal_Acyltransferase"/>
</dbReference>
<name>A0A484KRU6_9ASTE</name>
<evidence type="ECO:0000313" key="5">
    <source>
        <dbReference type="Proteomes" id="UP000595140"/>
    </source>
</evidence>
<dbReference type="AlphaFoldDB" id="A0A484KRU6"/>
<gene>
    <name evidence="4" type="ORF">CCAM_LOCUS8991</name>
</gene>
<dbReference type="GO" id="GO:0016747">
    <property type="term" value="F:acyltransferase activity, transferring groups other than amino-acyl groups"/>
    <property type="evidence" value="ECO:0007669"/>
    <property type="project" value="TreeGrafter"/>
</dbReference>
<dbReference type="PANTHER" id="PTHR31642">
    <property type="entry name" value="TRICHOTHECENE 3-O-ACETYLTRANSFERASE"/>
    <property type="match status" value="1"/>
</dbReference>
<sequence length="689" mass="76705">MGCEAPARTWSGAINVDRQSIPSPVAPSFTSYNPFGILESSEDLEETPEAHNFNNEDEMIDLFNCSSTARMMKLNALEDASPGFEEPALYTHSEGEKTVFIDSKLEPFRILTPSSSNMSLQLPKLAKGKATYSPSHMVTRSKAKILAAGRKEHPIKGVDTSDEENESLVEGIRSAFKRSCLSIRTKNIQSFTPASESQVKLSKKQKKKAKMKLKQARAEEIAHLAVKAKNLVDPKNFEEFEDDLDNLMFLGRKAMKVKIVSTRIVKPFYEGNPVIPPSTTQTPLSVFDEVSYDAQMAVIYAYRPPTPSNGVIELGLRKALSVYREWAGTLGKDEHTGKPVILLNDQGAKFVEAVGDTALSNVMPLKPSPSLLALHPGLKGATELVQVQLTRFTCGSLVVGFTSHHLVADGHSTSNFLVAWGNACRGLKVQPLPLRDRTIFIPRSPSRIEYEHIEAEYTSKQAKKNDHFSNNDGIVVHKVHFTLDFLAKLKAKASSSMSTRPYSTFESLLAHLWRAITKARNLGSFESTHIKISVDGRARLNPKVPNDYFGNLVLWAFPTSKVKDLLREPLPYAAKLIHDAVGKVNNNYFKSFIDFANSGVVEEESLVPTADMDKHVLRPNLEVDSWLRFPFYDLNFGTGCPYIFMPSYYPTEGMLFLLPSFIGDGSIDAFIPLFEDNLETFKQICHSLD</sequence>
<protein>
    <submittedName>
        <fullName evidence="4">Uncharacterized protein</fullName>
    </submittedName>
</protein>
<reference evidence="4 5" key="1">
    <citation type="submission" date="2018-04" db="EMBL/GenBank/DDBJ databases">
        <authorList>
            <person name="Vogel A."/>
        </authorList>
    </citation>
    <scope>NUCLEOTIDE SEQUENCE [LARGE SCALE GENOMIC DNA]</scope>
</reference>
<accession>A0A484KRU6</accession>
<dbReference type="Gene3D" id="3.30.559.10">
    <property type="entry name" value="Chloramphenicol acetyltransferase-like domain"/>
    <property type="match status" value="2"/>
</dbReference>
<dbReference type="OrthoDB" id="671439at2759"/>
<organism evidence="4 5">
    <name type="scientific">Cuscuta campestris</name>
    <dbReference type="NCBI Taxonomy" id="132261"/>
    <lineage>
        <taxon>Eukaryota</taxon>
        <taxon>Viridiplantae</taxon>
        <taxon>Streptophyta</taxon>
        <taxon>Embryophyta</taxon>
        <taxon>Tracheophyta</taxon>
        <taxon>Spermatophyta</taxon>
        <taxon>Magnoliopsida</taxon>
        <taxon>eudicotyledons</taxon>
        <taxon>Gunneridae</taxon>
        <taxon>Pentapetalae</taxon>
        <taxon>asterids</taxon>
        <taxon>lamiids</taxon>
        <taxon>Solanales</taxon>
        <taxon>Convolvulaceae</taxon>
        <taxon>Cuscuteae</taxon>
        <taxon>Cuscuta</taxon>
        <taxon>Cuscuta subgen. Grammica</taxon>
        <taxon>Cuscuta sect. Cleistogrammica</taxon>
    </lineage>
</organism>
<keyword evidence="2" id="KW-0808">Transferase</keyword>
<evidence type="ECO:0000256" key="2">
    <source>
        <dbReference type="ARBA" id="ARBA00022679"/>
    </source>
</evidence>
<dbReference type="PANTHER" id="PTHR31642:SF13">
    <property type="entry name" value="AGMATINE HYDROXYCINNAMOYLTRANSFERASE 1"/>
    <property type="match status" value="1"/>
</dbReference>
<evidence type="ECO:0000256" key="3">
    <source>
        <dbReference type="ARBA" id="ARBA00023315"/>
    </source>
</evidence>
<dbReference type="Proteomes" id="UP000595140">
    <property type="component" value="Unassembled WGS sequence"/>
</dbReference>
<dbReference type="Pfam" id="PF02458">
    <property type="entry name" value="Transferase"/>
    <property type="match status" value="1"/>
</dbReference>
<dbReference type="FunFam" id="3.30.559.10:FF:000008">
    <property type="entry name" value="Tryptamine hydroxycinnamoyl transferase"/>
    <property type="match status" value="1"/>
</dbReference>
<dbReference type="InterPro" id="IPR023213">
    <property type="entry name" value="CAT-like_dom_sf"/>
</dbReference>
<keyword evidence="3" id="KW-0012">Acyltransferase</keyword>
<evidence type="ECO:0000256" key="1">
    <source>
        <dbReference type="ARBA" id="ARBA00009861"/>
    </source>
</evidence>
<dbReference type="EMBL" id="OOIL02000581">
    <property type="protein sequence ID" value="VFQ67215.1"/>
    <property type="molecule type" value="Genomic_DNA"/>
</dbReference>
<keyword evidence="5" id="KW-1185">Reference proteome</keyword>
<proteinExistence type="inferred from homology"/>
<evidence type="ECO:0000313" key="4">
    <source>
        <dbReference type="EMBL" id="VFQ67215.1"/>
    </source>
</evidence>